<organism evidence="2 3">
    <name type="scientific">Romanomermis culicivorax</name>
    <name type="common">Nematode worm</name>
    <dbReference type="NCBI Taxonomy" id="13658"/>
    <lineage>
        <taxon>Eukaryota</taxon>
        <taxon>Metazoa</taxon>
        <taxon>Ecdysozoa</taxon>
        <taxon>Nematoda</taxon>
        <taxon>Enoplea</taxon>
        <taxon>Dorylaimia</taxon>
        <taxon>Mermithida</taxon>
        <taxon>Mermithoidea</taxon>
        <taxon>Mermithidae</taxon>
        <taxon>Romanomermis</taxon>
    </lineage>
</organism>
<evidence type="ECO:0000313" key="2">
    <source>
        <dbReference type="Proteomes" id="UP000887565"/>
    </source>
</evidence>
<reference evidence="3" key="1">
    <citation type="submission" date="2022-11" db="UniProtKB">
        <authorList>
            <consortium name="WormBaseParasite"/>
        </authorList>
    </citation>
    <scope>IDENTIFICATION</scope>
</reference>
<protein>
    <submittedName>
        <fullName evidence="3">Uncharacterized protein</fullName>
    </submittedName>
</protein>
<feature type="chain" id="PRO_5037642073" evidence="1">
    <location>
        <begin position="21"/>
        <end position="63"/>
    </location>
</feature>
<sequence>MKLTLILAIIIAVLTLNCQSTNFCPSYGKRPPIADGCGECLNDEEGVFLKCMLGRLHKYQCQD</sequence>
<proteinExistence type="predicted"/>
<name>A0A915IFK4_ROMCU</name>
<keyword evidence="1" id="KW-0732">Signal</keyword>
<accession>A0A915IFK4</accession>
<keyword evidence="2" id="KW-1185">Reference proteome</keyword>
<dbReference type="AlphaFoldDB" id="A0A915IFK4"/>
<evidence type="ECO:0000313" key="3">
    <source>
        <dbReference type="WBParaSite" id="nRc.2.0.1.t12011-RA"/>
    </source>
</evidence>
<dbReference type="Proteomes" id="UP000887565">
    <property type="component" value="Unplaced"/>
</dbReference>
<evidence type="ECO:0000256" key="1">
    <source>
        <dbReference type="SAM" id="SignalP"/>
    </source>
</evidence>
<dbReference type="WBParaSite" id="nRc.2.0.1.t12011-RA">
    <property type="protein sequence ID" value="nRc.2.0.1.t12011-RA"/>
    <property type="gene ID" value="nRc.2.0.1.g12011"/>
</dbReference>
<feature type="signal peptide" evidence="1">
    <location>
        <begin position="1"/>
        <end position="20"/>
    </location>
</feature>